<dbReference type="Proteomes" id="UP000321400">
    <property type="component" value="Unassembled WGS sequence"/>
</dbReference>
<dbReference type="AlphaFoldDB" id="A0A511X558"/>
<evidence type="ECO:0000313" key="1">
    <source>
        <dbReference type="EMBL" id="GEN58071.1"/>
    </source>
</evidence>
<reference evidence="1 2" key="1">
    <citation type="submission" date="2019-07" db="EMBL/GenBank/DDBJ databases">
        <title>Whole genome shotgun sequence of Halolactibacillus alkaliphilus NBRC 103919.</title>
        <authorList>
            <person name="Hosoyama A."/>
            <person name="Uohara A."/>
            <person name="Ohji S."/>
            <person name="Ichikawa N."/>
        </authorList>
    </citation>
    <scope>NUCLEOTIDE SEQUENCE [LARGE SCALE GENOMIC DNA]</scope>
    <source>
        <strain evidence="1 2">NBRC 103919</strain>
    </source>
</reference>
<name>A0A511X558_9BACI</name>
<proteinExistence type="predicted"/>
<comment type="caution">
    <text evidence="1">The sequence shown here is derived from an EMBL/GenBank/DDBJ whole genome shotgun (WGS) entry which is preliminary data.</text>
</comment>
<sequence length="59" mass="6855">MRFSNRKLKGFPVPKEIVVKDLASYIKLFSNGKYKNYLIRGESRNYSETISSALSDYCQ</sequence>
<keyword evidence="2" id="KW-1185">Reference proteome</keyword>
<gene>
    <name evidence="1" type="ORF">HAL01_25350</name>
</gene>
<evidence type="ECO:0000313" key="2">
    <source>
        <dbReference type="Proteomes" id="UP000321400"/>
    </source>
</evidence>
<dbReference type="EMBL" id="BJYE01000066">
    <property type="protein sequence ID" value="GEN58071.1"/>
    <property type="molecule type" value="Genomic_DNA"/>
</dbReference>
<organism evidence="1 2">
    <name type="scientific">Halolactibacillus alkaliphilus</name>
    <dbReference type="NCBI Taxonomy" id="442899"/>
    <lineage>
        <taxon>Bacteria</taxon>
        <taxon>Bacillati</taxon>
        <taxon>Bacillota</taxon>
        <taxon>Bacilli</taxon>
        <taxon>Bacillales</taxon>
        <taxon>Bacillaceae</taxon>
        <taxon>Halolactibacillus</taxon>
    </lineage>
</organism>
<accession>A0A511X558</accession>
<protein>
    <submittedName>
        <fullName evidence="1">Uncharacterized protein</fullName>
    </submittedName>
</protein>